<gene>
    <name evidence="1" type="ORF">G3W61_21460</name>
</gene>
<accession>A0A6L9VWM6</accession>
<dbReference type="Proteomes" id="UP000471082">
    <property type="component" value="Unassembled WGS sequence"/>
</dbReference>
<reference evidence="1 2" key="1">
    <citation type="submission" date="2019-11" db="EMBL/GenBank/DDBJ databases">
        <title>Genome-resolved metagenomics to study the prevalence of co-infection and intraspecific heterogeneity among plant pathogen metapopulations.</title>
        <authorList>
            <person name="Newberry E."/>
            <person name="Bhandari R."/>
            <person name="Kemble J."/>
            <person name="Sikora E."/>
            <person name="Potnis N."/>
        </authorList>
    </citation>
    <scope>NUCLEOTIDE SEQUENCE [LARGE SCALE GENOMIC DNA]</scope>
    <source>
        <strain evidence="1">Xp_Tom_Tuscaloosa_18b</strain>
    </source>
</reference>
<dbReference type="EMBL" id="JAAGYU010000192">
    <property type="protein sequence ID" value="NEL78780.1"/>
    <property type="molecule type" value="Genomic_DNA"/>
</dbReference>
<organism evidence="1 2">
    <name type="scientific">Xanthomonas perforans</name>
    <dbReference type="NCBI Taxonomy" id="442694"/>
    <lineage>
        <taxon>Bacteria</taxon>
        <taxon>Pseudomonadati</taxon>
        <taxon>Pseudomonadota</taxon>
        <taxon>Gammaproteobacteria</taxon>
        <taxon>Lysobacterales</taxon>
        <taxon>Lysobacteraceae</taxon>
        <taxon>Xanthomonas</taxon>
    </lineage>
</organism>
<evidence type="ECO:0000313" key="1">
    <source>
        <dbReference type="EMBL" id="NEL78780.1"/>
    </source>
</evidence>
<proteinExistence type="predicted"/>
<name>A0A6L9VWM6_XANPE</name>
<protein>
    <submittedName>
        <fullName evidence="1">Uncharacterized protein</fullName>
    </submittedName>
</protein>
<evidence type="ECO:0000313" key="2">
    <source>
        <dbReference type="Proteomes" id="UP000471082"/>
    </source>
</evidence>
<dbReference type="AlphaFoldDB" id="A0A6L9VWM6"/>
<comment type="caution">
    <text evidence="1">The sequence shown here is derived from an EMBL/GenBank/DDBJ whole genome shotgun (WGS) entry which is preliminary data.</text>
</comment>
<sequence>MEVSIEHTTPKGLIDYVVRFTHLTRPMRTIVYRAPNEGAAVELAVELLQQSAMSDWMLLDVVTMEESIARRGGIR</sequence>